<evidence type="ECO:0000313" key="1">
    <source>
        <dbReference type="EMBL" id="OVA12549.1"/>
    </source>
</evidence>
<comment type="caution">
    <text evidence="1">The sequence shown here is derived from an EMBL/GenBank/DDBJ whole genome shotgun (WGS) entry which is preliminary data.</text>
</comment>
<dbReference type="AlphaFoldDB" id="A0A200QQ14"/>
<dbReference type="OrthoDB" id="1077311at2759"/>
<evidence type="ECO:0000313" key="2">
    <source>
        <dbReference type="Proteomes" id="UP000195402"/>
    </source>
</evidence>
<gene>
    <name evidence="1" type="ORF">BVC80_8549g4</name>
</gene>
<proteinExistence type="predicted"/>
<dbReference type="InParanoid" id="A0A200QQ14"/>
<keyword evidence="2" id="KW-1185">Reference proteome</keyword>
<dbReference type="FunCoup" id="A0A200QQ14">
    <property type="interactions" value="7"/>
</dbReference>
<reference evidence="1 2" key="1">
    <citation type="journal article" date="2017" name="Mol. Plant">
        <title>The Genome of Medicinal Plant Macleaya cordata Provides New Insights into Benzylisoquinoline Alkaloids Metabolism.</title>
        <authorList>
            <person name="Liu X."/>
            <person name="Liu Y."/>
            <person name="Huang P."/>
            <person name="Ma Y."/>
            <person name="Qing Z."/>
            <person name="Tang Q."/>
            <person name="Cao H."/>
            <person name="Cheng P."/>
            <person name="Zheng Y."/>
            <person name="Yuan Z."/>
            <person name="Zhou Y."/>
            <person name="Liu J."/>
            <person name="Tang Z."/>
            <person name="Zhuo Y."/>
            <person name="Zhang Y."/>
            <person name="Yu L."/>
            <person name="Huang J."/>
            <person name="Yang P."/>
            <person name="Peng Q."/>
            <person name="Zhang J."/>
            <person name="Jiang W."/>
            <person name="Zhang Z."/>
            <person name="Lin K."/>
            <person name="Ro D.K."/>
            <person name="Chen X."/>
            <person name="Xiong X."/>
            <person name="Shang Y."/>
            <person name="Huang S."/>
            <person name="Zeng J."/>
        </authorList>
    </citation>
    <scope>NUCLEOTIDE SEQUENCE [LARGE SCALE GENOMIC DNA]</scope>
    <source>
        <strain evidence="2">cv. BLH2017</strain>
        <tissue evidence="1">Root</tissue>
    </source>
</reference>
<dbReference type="Proteomes" id="UP000195402">
    <property type="component" value="Unassembled WGS sequence"/>
</dbReference>
<dbReference type="EMBL" id="MVGT01001375">
    <property type="protein sequence ID" value="OVA12549.1"/>
    <property type="molecule type" value="Genomic_DNA"/>
</dbReference>
<dbReference type="PANTHER" id="PTHR35726:SF5">
    <property type="match status" value="1"/>
</dbReference>
<name>A0A200QQ14_MACCD</name>
<accession>A0A200QQ14</accession>
<organism evidence="1 2">
    <name type="scientific">Macleaya cordata</name>
    <name type="common">Five-seeded plume-poppy</name>
    <name type="synonym">Bocconia cordata</name>
    <dbReference type="NCBI Taxonomy" id="56857"/>
    <lineage>
        <taxon>Eukaryota</taxon>
        <taxon>Viridiplantae</taxon>
        <taxon>Streptophyta</taxon>
        <taxon>Embryophyta</taxon>
        <taxon>Tracheophyta</taxon>
        <taxon>Spermatophyta</taxon>
        <taxon>Magnoliopsida</taxon>
        <taxon>Ranunculales</taxon>
        <taxon>Papaveraceae</taxon>
        <taxon>Papaveroideae</taxon>
        <taxon>Macleaya</taxon>
    </lineage>
</organism>
<dbReference type="PANTHER" id="PTHR35726">
    <property type="entry name" value="GLUTAMIC ACID-RICH PROTEIN-LIKE"/>
    <property type="match status" value="1"/>
</dbReference>
<protein>
    <submittedName>
        <fullName evidence="1">Uncharacterized protein</fullName>
    </submittedName>
</protein>
<sequence>MDWRCNSRLDVSPFLLLETTGDSEEGVDPVIVGNKSVVVDNDDAESCNYETCDVIFVDDYNVDYDQDYYEDQDNSDYAEGCDENRYPWKTGLSELSSGSVCLGRDDDEESRVGIKGRDQEMNEIEKNKIFWETCLEVGCL</sequence>